<dbReference type="InterPro" id="IPR030678">
    <property type="entry name" value="Peptide/Ni-bd"/>
</dbReference>
<evidence type="ECO:0000256" key="5">
    <source>
        <dbReference type="SAM" id="SignalP"/>
    </source>
</evidence>
<evidence type="ECO:0000256" key="3">
    <source>
        <dbReference type="ARBA" id="ARBA00022729"/>
    </source>
</evidence>
<protein>
    <submittedName>
        <fullName evidence="7">Peptide/nickel transport system substrate-binding protein</fullName>
    </submittedName>
</protein>
<evidence type="ECO:0000313" key="7">
    <source>
        <dbReference type="EMBL" id="SHM27443.1"/>
    </source>
</evidence>
<dbReference type="PANTHER" id="PTHR30290">
    <property type="entry name" value="PERIPLASMIC BINDING COMPONENT OF ABC TRANSPORTER"/>
    <property type="match status" value="1"/>
</dbReference>
<feature type="compositionally biased region" description="Basic and acidic residues" evidence="4">
    <location>
        <begin position="43"/>
        <end position="54"/>
    </location>
</feature>
<comment type="similarity">
    <text evidence="1">Belongs to the bacterial solute-binding protein 5 family.</text>
</comment>
<dbReference type="OrthoDB" id="9772924at2"/>
<dbReference type="AlphaFoldDB" id="A0A1M7HGH4"/>
<dbReference type="GO" id="GO:0043190">
    <property type="term" value="C:ATP-binding cassette (ABC) transporter complex"/>
    <property type="evidence" value="ECO:0007669"/>
    <property type="project" value="InterPro"/>
</dbReference>
<proteinExistence type="inferred from homology"/>
<dbReference type="RefSeq" id="WP_073285059.1">
    <property type="nucleotide sequence ID" value="NZ_FRCP01000008.1"/>
</dbReference>
<keyword evidence="2" id="KW-0813">Transport</keyword>
<accession>A0A1M7HGH4</accession>
<evidence type="ECO:0000256" key="4">
    <source>
        <dbReference type="SAM" id="MobiDB-lite"/>
    </source>
</evidence>
<dbReference type="EMBL" id="FRCP01000008">
    <property type="protein sequence ID" value="SHM27443.1"/>
    <property type="molecule type" value="Genomic_DNA"/>
</dbReference>
<name>A0A1M7HGH4_9FIRM</name>
<evidence type="ECO:0000256" key="2">
    <source>
        <dbReference type="ARBA" id="ARBA00022448"/>
    </source>
</evidence>
<reference evidence="7 8" key="1">
    <citation type="submission" date="2016-11" db="EMBL/GenBank/DDBJ databases">
        <authorList>
            <person name="Jaros S."/>
            <person name="Januszkiewicz K."/>
            <person name="Wedrychowicz H."/>
        </authorList>
    </citation>
    <scope>NUCLEOTIDE SEQUENCE [LARGE SCALE GENOMIC DNA]</scope>
    <source>
        <strain evidence="7 8">DSM 15930</strain>
    </source>
</reference>
<dbReference type="PROSITE" id="PS51257">
    <property type="entry name" value="PROKAR_LIPOPROTEIN"/>
    <property type="match status" value="1"/>
</dbReference>
<dbReference type="InterPro" id="IPR039424">
    <property type="entry name" value="SBP_5"/>
</dbReference>
<dbReference type="GO" id="GO:0042597">
    <property type="term" value="C:periplasmic space"/>
    <property type="evidence" value="ECO:0007669"/>
    <property type="project" value="UniProtKB-ARBA"/>
</dbReference>
<feature type="domain" description="Solute-binding protein family 5" evidence="6">
    <location>
        <begin position="105"/>
        <end position="445"/>
    </location>
</feature>
<dbReference type="Gene3D" id="3.40.190.10">
    <property type="entry name" value="Periplasmic binding protein-like II"/>
    <property type="match status" value="1"/>
</dbReference>
<gene>
    <name evidence="7" type="ORF">SAMN02746066_01350</name>
</gene>
<keyword evidence="8" id="KW-1185">Reference proteome</keyword>
<feature type="signal peptide" evidence="5">
    <location>
        <begin position="1"/>
        <end position="23"/>
    </location>
</feature>
<dbReference type="STRING" id="1120996.SAMN02746066_01350"/>
<feature type="region of interest" description="Disordered" evidence="4">
    <location>
        <begin position="29"/>
        <end position="54"/>
    </location>
</feature>
<dbReference type="Gene3D" id="3.90.76.10">
    <property type="entry name" value="Dipeptide-binding Protein, Domain 1"/>
    <property type="match status" value="1"/>
</dbReference>
<dbReference type="Proteomes" id="UP000184038">
    <property type="component" value="Unassembled WGS sequence"/>
</dbReference>
<organism evidence="7 8">
    <name type="scientific">Anaerosporobacter mobilis DSM 15930</name>
    <dbReference type="NCBI Taxonomy" id="1120996"/>
    <lineage>
        <taxon>Bacteria</taxon>
        <taxon>Bacillati</taxon>
        <taxon>Bacillota</taxon>
        <taxon>Clostridia</taxon>
        <taxon>Lachnospirales</taxon>
        <taxon>Lachnospiraceae</taxon>
        <taxon>Anaerosporobacter</taxon>
    </lineage>
</organism>
<dbReference type="Pfam" id="PF00496">
    <property type="entry name" value="SBP_bac_5"/>
    <property type="match status" value="1"/>
</dbReference>
<dbReference type="PANTHER" id="PTHR30290:SF9">
    <property type="entry name" value="OLIGOPEPTIDE-BINDING PROTEIN APPA"/>
    <property type="match status" value="1"/>
</dbReference>
<dbReference type="GO" id="GO:1904680">
    <property type="term" value="F:peptide transmembrane transporter activity"/>
    <property type="evidence" value="ECO:0007669"/>
    <property type="project" value="TreeGrafter"/>
</dbReference>
<evidence type="ECO:0000259" key="6">
    <source>
        <dbReference type="Pfam" id="PF00496"/>
    </source>
</evidence>
<dbReference type="InterPro" id="IPR000914">
    <property type="entry name" value="SBP_5_dom"/>
</dbReference>
<dbReference type="SUPFAM" id="SSF53850">
    <property type="entry name" value="Periplasmic binding protein-like II"/>
    <property type="match status" value="1"/>
</dbReference>
<feature type="chain" id="PRO_5039079112" evidence="5">
    <location>
        <begin position="24"/>
        <end position="534"/>
    </location>
</feature>
<sequence>MKVKHFSKYLFMVAILVSAIALSGCKGDKSDKNTNKAPATDDTSSKEQDHNQASDKDAIYGGSIVVEITQDLDSLDPHKAVAAGTNEVLFNVYEGLVKPNENGDLVSAVASEYQISEDGKMYTFTLRDGVKFHNGDAVTAEDVKYSIERCAGLLEETDPSVKVESALSNVKEVNILDDKTIQLVLDKGDTELLAYLTSAIVPANYDKLDTEPMGTGPFKFVSYAPLESFVVVKNEDYWGDKAYLDQVTFKISANTDSAFMELMAGSIDIFPYLTDDQATQLPDTYNVEVGNMNLVQALFLNNGAEPFNDMKVRQAVSYALDRQGILDMVAGGRGTIIDTNMFSAFKKYYNTDLAGTYNYNVEKAKALLAEAGYGGGLTFTITVPSNYQFHVDTAQIIVEQLKAVGITAKIQLVEWNSWLEDVYKNRNYQATIVGLDSNLAPRDSVERFVSTASNNFINYNNPDFDATFEKAIASTVDEEKVEYYKQLQAYLTNDAASAYIQDPPLLVAVNKKLAGYTFYPVYVQDMAKVYYISE</sequence>
<keyword evidence="3 5" id="KW-0732">Signal</keyword>
<dbReference type="GO" id="GO:0015833">
    <property type="term" value="P:peptide transport"/>
    <property type="evidence" value="ECO:0007669"/>
    <property type="project" value="TreeGrafter"/>
</dbReference>
<dbReference type="Gene3D" id="3.10.105.10">
    <property type="entry name" value="Dipeptide-binding Protein, Domain 3"/>
    <property type="match status" value="1"/>
</dbReference>
<evidence type="ECO:0000313" key="8">
    <source>
        <dbReference type="Proteomes" id="UP000184038"/>
    </source>
</evidence>
<evidence type="ECO:0000256" key="1">
    <source>
        <dbReference type="ARBA" id="ARBA00005695"/>
    </source>
</evidence>
<dbReference type="PIRSF" id="PIRSF002741">
    <property type="entry name" value="MppA"/>
    <property type="match status" value="1"/>
</dbReference>